<feature type="compositionally biased region" description="Low complexity" evidence="1">
    <location>
        <begin position="1"/>
        <end position="13"/>
    </location>
</feature>
<dbReference type="EMBL" id="KN847481">
    <property type="protein sequence ID" value="KIX01531.1"/>
    <property type="molecule type" value="Genomic_DNA"/>
</dbReference>
<dbReference type="STRING" id="1442369.A0A0D2IE73"/>
<feature type="region of interest" description="Disordered" evidence="1">
    <location>
        <begin position="1"/>
        <end position="34"/>
    </location>
</feature>
<dbReference type="RefSeq" id="XP_013268667.1">
    <property type="nucleotide sequence ID" value="XM_013413213.1"/>
</dbReference>
<proteinExistence type="predicted"/>
<dbReference type="OrthoDB" id="194358at2759"/>
<evidence type="ECO:0000313" key="2">
    <source>
        <dbReference type="EMBL" id="KIX01531.1"/>
    </source>
</evidence>
<dbReference type="AlphaFoldDB" id="A0A0D2IE73"/>
<sequence length="559" mass="62922">MASRRSSAISAKSVKQRKYSTDRHQRQAELSIRIEEGRSLRPPLVHEEDVSTSFVQDFFSKPESNTVVSLSHADAGPSPLDIHPGQRVRGFSEAFDELVASEESVDFKIPFPEPNAEQQLEIEQRAAVFRRTNTDIDAEQAHLRIAHSTSDARDRNGLVQRVQRLLGQQSVIKPGAFTGLRYAAGLATAHANAIISQKPAPLFTRRALYVLEYDTDESGVLLCAPPKLCGSVSSLRQHLEETEPKSLLRLIYVCNNEEAVNYLSNAFGVSGSSGETNERSFRDWIQDDRDIRRASLKAIRWRPAFDIARGVICSAFGFDFGSLVIPREKKHTKQQGPNHNRMTPNNTALFRQRIAVYMQRASSEALPGPRVTRFNSGFRHLHEMAKHDTIIVCEYSSGEVGEVVRASALLGLDPVDTVKDRSLASVFVLQGVMTHVFEGLYQIWREQIALIHEPHATLEDHIYSHPADASRARDVWALSQRLHGMLKLVNRHSKVIETVQEDFFTLAEWKEQGEWLGHVLDDFELLADNIRTDYLEPLEHMIDLVSNPFSTLLSNCCPA</sequence>
<accession>A0A0D2IE73</accession>
<evidence type="ECO:0000256" key="1">
    <source>
        <dbReference type="SAM" id="MobiDB-lite"/>
    </source>
</evidence>
<feature type="compositionally biased region" description="Basic and acidic residues" evidence="1">
    <location>
        <begin position="19"/>
        <end position="34"/>
    </location>
</feature>
<keyword evidence="3" id="KW-1185">Reference proteome</keyword>
<organism evidence="2 3">
    <name type="scientific">Rhinocladiella mackenziei CBS 650.93</name>
    <dbReference type="NCBI Taxonomy" id="1442369"/>
    <lineage>
        <taxon>Eukaryota</taxon>
        <taxon>Fungi</taxon>
        <taxon>Dikarya</taxon>
        <taxon>Ascomycota</taxon>
        <taxon>Pezizomycotina</taxon>
        <taxon>Eurotiomycetes</taxon>
        <taxon>Chaetothyriomycetidae</taxon>
        <taxon>Chaetothyriales</taxon>
        <taxon>Herpotrichiellaceae</taxon>
        <taxon>Rhinocladiella</taxon>
    </lineage>
</organism>
<gene>
    <name evidence="2" type="ORF">Z518_09257</name>
</gene>
<dbReference type="HOGENOM" id="CLU_419759_0_0_1"/>
<name>A0A0D2IE73_9EURO</name>
<reference evidence="2 3" key="1">
    <citation type="submission" date="2015-01" db="EMBL/GenBank/DDBJ databases">
        <title>The Genome Sequence of Rhinocladiella mackenzie CBS 650.93.</title>
        <authorList>
            <consortium name="The Broad Institute Genomics Platform"/>
            <person name="Cuomo C."/>
            <person name="de Hoog S."/>
            <person name="Gorbushina A."/>
            <person name="Stielow B."/>
            <person name="Teixiera M."/>
            <person name="Abouelleil A."/>
            <person name="Chapman S.B."/>
            <person name="Priest M."/>
            <person name="Young S.K."/>
            <person name="Wortman J."/>
            <person name="Nusbaum C."/>
            <person name="Birren B."/>
        </authorList>
    </citation>
    <scope>NUCLEOTIDE SEQUENCE [LARGE SCALE GENOMIC DNA]</scope>
    <source>
        <strain evidence="2 3">CBS 650.93</strain>
    </source>
</reference>
<dbReference type="Proteomes" id="UP000053617">
    <property type="component" value="Unassembled WGS sequence"/>
</dbReference>
<protein>
    <submittedName>
        <fullName evidence="2">Uncharacterized protein</fullName>
    </submittedName>
</protein>
<dbReference type="GeneID" id="25297328"/>
<evidence type="ECO:0000313" key="3">
    <source>
        <dbReference type="Proteomes" id="UP000053617"/>
    </source>
</evidence>
<dbReference type="VEuPathDB" id="FungiDB:Z518_09257"/>